<dbReference type="GO" id="GO:0006777">
    <property type="term" value="P:Mo-molybdopterin cofactor biosynthetic process"/>
    <property type="evidence" value="ECO:0007669"/>
    <property type="project" value="UniProtKB-KW"/>
</dbReference>
<keyword evidence="2 8" id="KW-0808">Transferase</keyword>
<dbReference type="AlphaFoldDB" id="A0A857KL98"/>
<evidence type="ECO:0000256" key="3">
    <source>
        <dbReference type="ARBA" id="ARBA00022723"/>
    </source>
</evidence>
<comment type="catalytic activity">
    <reaction evidence="8">
        <text>Mo-molybdopterin + GTP + H(+) = Mo-molybdopterin guanine dinucleotide + diphosphate</text>
        <dbReference type="Rhea" id="RHEA:34243"/>
        <dbReference type="ChEBI" id="CHEBI:15378"/>
        <dbReference type="ChEBI" id="CHEBI:33019"/>
        <dbReference type="ChEBI" id="CHEBI:37565"/>
        <dbReference type="ChEBI" id="CHEBI:71302"/>
        <dbReference type="ChEBI" id="CHEBI:71310"/>
        <dbReference type="EC" id="2.7.7.77"/>
    </reaction>
</comment>
<comment type="cofactor">
    <cofactor evidence="8">
        <name>Mg(2+)</name>
        <dbReference type="ChEBI" id="CHEBI:18420"/>
    </cofactor>
</comment>
<evidence type="ECO:0000256" key="8">
    <source>
        <dbReference type="HAMAP-Rule" id="MF_00316"/>
    </source>
</evidence>
<evidence type="ECO:0000256" key="7">
    <source>
        <dbReference type="ARBA" id="ARBA00023150"/>
    </source>
</evidence>
<evidence type="ECO:0000256" key="2">
    <source>
        <dbReference type="ARBA" id="ARBA00022679"/>
    </source>
</evidence>
<dbReference type="InterPro" id="IPR029044">
    <property type="entry name" value="Nucleotide-diphossugar_trans"/>
</dbReference>
<name>A0A857KL98_9ACTN</name>
<feature type="binding site" evidence="8">
    <location>
        <position position="128"/>
    </location>
    <ligand>
        <name>GTP</name>
        <dbReference type="ChEBI" id="CHEBI:37565"/>
    </ligand>
</feature>
<dbReference type="InterPro" id="IPR025877">
    <property type="entry name" value="MobA-like_NTP_Trfase"/>
</dbReference>
<dbReference type="GO" id="GO:0046872">
    <property type="term" value="F:metal ion binding"/>
    <property type="evidence" value="ECO:0007669"/>
    <property type="project" value="UniProtKB-KW"/>
</dbReference>
<keyword evidence="6 8" id="KW-0342">GTP-binding</keyword>
<dbReference type="GO" id="GO:0061603">
    <property type="term" value="F:molybdenum cofactor guanylyltransferase activity"/>
    <property type="evidence" value="ECO:0007669"/>
    <property type="project" value="UniProtKB-EC"/>
</dbReference>
<organism evidence="9">
    <name type="scientific">Gordonia amarae</name>
    <dbReference type="NCBI Taxonomy" id="36821"/>
    <lineage>
        <taxon>Bacteria</taxon>
        <taxon>Bacillati</taxon>
        <taxon>Actinomycetota</taxon>
        <taxon>Actinomycetes</taxon>
        <taxon>Mycobacteriales</taxon>
        <taxon>Gordoniaceae</taxon>
        <taxon>Gordonia</taxon>
    </lineage>
</organism>
<evidence type="ECO:0000256" key="6">
    <source>
        <dbReference type="ARBA" id="ARBA00023134"/>
    </source>
</evidence>
<keyword evidence="4 8" id="KW-0547">Nucleotide-binding</keyword>
<sequence length="220" mass="22991">MTDSEIANGDIAELPETAVPIPPIAGIVLAGGRSRRMGTDKASIQWPDESAEPMLARIVRTVSERCDRVYVVAAQESSAYQLLHGTGGPEAVWVTDEEPGAGPLGGLAAGLAAAAADGFGLGFVCATDMPLIGAGLIDELARGATPSTQAVIAHDDRRDHPMAAIYRTSSAQTVADLVAGGERRMLAVVDALETRRVPVSNSEWLTNVNAPEDLHDLRVS</sequence>
<keyword evidence="7 8" id="KW-0501">Molybdenum cofactor biosynthesis</keyword>
<keyword evidence="5 8" id="KW-0460">Magnesium</keyword>
<comment type="domain">
    <text evidence="8">The N-terminal domain determines nucleotide recognition and specific binding, while the C-terminal domain determines the specific binding to the target protein.</text>
</comment>
<dbReference type="EC" id="2.7.7.77" evidence="8"/>
<dbReference type="Pfam" id="PF12804">
    <property type="entry name" value="NTP_transf_3"/>
    <property type="match status" value="1"/>
</dbReference>
<dbReference type="GO" id="GO:0005525">
    <property type="term" value="F:GTP binding"/>
    <property type="evidence" value="ECO:0007669"/>
    <property type="project" value="UniProtKB-UniRule"/>
</dbReference>
<dbReference type="InterPro" id="IPR013482">
    <property type="entry name" value="Molybde_CF_guanTrfase"/>
</dbReference>
<dbReference type="GO" id="GO:0005737">
    <property type="term" value="C:cytoplasm"/>
    <property type="evidence" value="ECO:0007669"/>
    <property type="project" value="UniProtKB-SubCell"/>
</dbReference>
<feature type="binding site" evidence="8">
    <location>
        <begin position="29"/>
        <end position="31"/>
    </location>
    <ligand>
        <name>GTP</name>
        <dbReference type="ChEBI" id="CHEBI:37565"/>
    </ligand>
</feature>
<dbReference type="SUPFAM" id="SSF53448">
    <property type="entry name" value="Nucleotide-diphospho-sugar transferases"/>
    <property type="match status" value="1"/>
</dbReference>
<comment type="subcellular location">
    <subcellularLocation>
        <location evidence="8">Cytoplasm</location>
    </subcellularLocation>
</comment>
<evidence type="ECO:0000256" key="1">
    <source>
        <dbReference type="ARBA" id="ARBA00022490"/>
    </source>
</evidence>
<evidence type="ECO:0000256" key="5">
    <source>
        <dbReference type="ARBA" id="ARBA00022842"/>
    </source>
</evidence>
<accession>A0A857KL98</accession>
<proteinExistence type="inferred from homology"/>
<dbReference type="CDD" id="cd02503">
    <property type="entry name" value="MobA"/>
    <property type="match status" value="1"/>
</dbReference>
<keyword evidence="1 8" id="KW-0963">Cytoplasm</keyword>
<dbReference type="PANTHER" id="PTHR19136">
    <property type="entry name" value="MOLYBDENUM COFACTOR GUANYLYLTRANSFERASE"/>
    <property type="match status" value="1"/>
</dbReference>
<dbReference type="RefSeq" id="WP_005192245.1">
    <property type="nucleotide sequence ID" value="NZ_CP045804.1"/>
</dbReference>
<keyword evidence="3 8" id="KW-0479">Metal-binding</keyword>
<gene>
    <name evidence="8" type="primary">mobA</name>
    <name evidence="9" type="ORF">GII30_09385</name>
</gene>
<dbReference type="Gene3D" id="3.90.550.10">
    <property type="entry name" value="Spore Coat Polysaccharide Biosynthesis Protein SpsA, Chain A"/>
    <property type="match status" value="1"/>
</dbReference>
<feature type="binding site" evidence="8">
    <location>
        <position position="128"/>
    </location>
    <ligand>
        <name>Mg(2+)</name>
        <dbReference type="ChEBI" id="CHEBI:18420"/>
    </ligand>
</feature>
<evidence type="ECO:0000313" key="9">
    <source>
        <dbReference type="EMBL" id="QHN39344.1"/>
    </source>
</evidence>
<feature type="binding site" evidence="8">
    <location>
        <position position="96"/>
    </location>
    <ligand>
        <name>GTP</name>
        <dbReference type="ChEBI" id="CHEBI:37565"/>
    </ligand>
</feature>
<comment type="caution">
    <text evidence="8">Lacks conserved residue(s) required for the propagation of feature annotation.</text>
</comment>
<dbReference type="EMBL" id="CP045810">
    <property type="protein sequence ID" value="QHN39344.1"/>
    <property type="molecule type" value="Genomic_DNA"/>
</dbReference>
<protein>
    <recommendedName>
        <fullName evidence="8">Probable molybdenum cofactor guanylyltransferase</fullName>
        <shortName evidence="8">MoCo guanylyltransferase</shortName>
        <ecNumber evidence="8">2.7.7.77</ecNumber>
    </recommendedName>
    <alternativeName>
        <fullName evidence="8">GTP:molybdopterin guanylyltransferase</fullName>
    </alternativeName>
    <alternativeName>
        <fullName evidence="8">Mo-MPT guanylyltransferase</fullName>
    </alternativeName>
    <alternativeName>
        <fullName evidence="8">Molybdopterin guanylyltransferase</fullName>
    </alternativeName>
    <alternativeName>
        <fullName evidence="8">Molybdopterin-guanine dinucleotide synthase</fullName>
        <shortName evidence="8">MGD synthase</shortName>
    </alternativeName>
</protein>
<dbReference type="HAMAP" id="MF_00316">
    <property type="entry name" value="MobA"/>
    <property type="match status" value="1"/>
</dbReference>
<comment type="function">
    <text evidence="8">Transfers a GMP moiety from GTP to Mo-molybdopterin (Mo-MPT) cofactor (Moco or molybdenum cofactor) to form Mo-molybdopterin guanine dinucleotide (Mo-MGD) cofactor.</text>
</comment>
<dbReference type="PANTHER" id="PTHR19136:SF81">
    <property type="entry name" value="MOLYBDENUM COFACTOR GUANYLYLTRANSFERASE"/>
    <property type="match status" value="1"/>
</dbReference>
<reference evidence="9" key="1">
    <citation type="journal article" date="2021" name="Nat. Microbiol.">
        <title>Cocultivation of an ultrasmall environmental parasitic bacterium with lytic ability against bacteria associated with wastewater foams.</title>
        <authorList>
            <person name="Batinovic S."/>
            <person name="Rose J.J.A."/>
            <person name="Ratcliffe J."/>
            <person name="Seviour R.J."/>
            <person name="Petrovski S."/>
        </authorList>
    </citation>
    <scope>NUCLEOTIDE SEQUENCE</scope>
    <source>
        <strain evidence="9">CON44</strain>
    </source>
</reference>
<feature type="binding site" evidence="8">
    <location>
        <position position="41"/>
    </location>
    <ligand>
        <name>GTP</name>
        <dbReference type="ChEBI" id="CHEBI:37565"/>
    </ligand>
</feature>
<comment type="similarity">
    <text evidence="8">Belongs to the MobA family.</text>
</comment>
<evidence type="ECO:0000256" key="4">
    <source>
        <dbReference type="ARBA" id="ARBA00022741"/>
    </source>
</evidence>